<reference evidence="15 16" key="1">
    <citation type="submission" date="2019-02" db="EMBL/GenBank/DDBJ databases">
        <title>Genome sequencing of the rare red list fungi Phlebia centrifuga.</title>
        <authorList>
            <person name="Buettner E."/>
            <person name="Kellner H."/>
        </authorList>
    </citation>
    <scope>NUCLEOTIDE SEQUENCE [LARGE SCALE GENOMIC DNA]</scope>
    <source>
        <strain evidence="15 16">DSM 108282</strain>
    </source>
</reference>
<dbReference type="CDD" id="cd18577">
    <property type="entry name" value="ABC_6TM_Pgp_ABCB1_D1_like"/>
    <property type="match status" value="1"/>
</dbReference>
<dbReference type="GO" id="GO:0140359">
    <property type="term" value="F:ABC-type transporter activity"/>
    <property type="evidence" value="ECO:0007669"/>
    <property type="project" value="InterPro"/>
</dbReference>
<comment type="caution">
    <text evidence="15">The sequence shown here is derived from an EMBL/GenBank/DDBJ whole genome shotgun (WGS) entry which is preliminary data.</text>
</comment>
<dbReference type="FunFam" id="3.40.50.300:FF:000913">
    <property type="entry name" value="ABC multidrug transporter SitT"/>
    <property type="match status" value="1"/>
</dbReference>
<dbReference type="InterPro" id="IPR003593">
    <property type="entry name" value="AAA+_ATPase"/>
</dbReference>
<feature type="domain" description="ABC transporter" evidence="13">
    <location>
        <begin position="385"/>
        <end position="630"/>
    </location>
</feature>
<feature type="transmembrane region" description="Helical" evidence="12">
    <location>
        <begin position="799"/>
        <end position="823"/>
    </location>
</feature>
<dbReference type="SUPFAM" id="SSF90123">
    <property type="entry name" value="ABC transporter transmembrane region"/>
    <property type="match status" value="2"/>
</dbReference>
<proteinExistence type="inferred from homology"/>
<feature type="domain" description="ABC transmembrane type-1" evidence="14">
    <location>
        <begin position="765"/>
        <end position="972"/>
    </location>
</feature>
<name>A0A4S4KM57_9APHY</name>
<evidence type="ECO:0000256" key="9">
    <source>
        <dbReference type="ARBA" id="ARBA00023136"/>
    </source>
</evidence>
<organism evidence="15 16">
    <name type="scientific">Hermanssonia centrifuga</name>
    <dbReference type="NCBI Taxonomy" id="98765"/>
    <lineage>
        <taxon>Eukaryota</taxon>
        <taxon>Fungi</taxon>
        <taxon>Dikarya</taxon>
        <taxon>Basidiomycota</taxon>
        <taxon>Agaricomycotina</taxon>
        <taxon>Agaricomycetes</taxon>
        <taxon>Polyporales</taxon>
        <taxon>Meruliaceae</taxon>
        <taxon>Hermanssonia</taxon>
    </lineage>
</organism>
<evidence type="ECO:0000259" key="13">
    <source>
        <dbReference type="PROSITE" id="PS50893"/>
    </source>
</evidence>
<feature type="domain" description="ABC transporter" evidence="13">
    <location>
        <begin position="1007"/>
        <end position="1217"/>
    </location>
</feature>
<evidence type="ECO:0000256" key="5">
    <source>
        <dbReference type="ARBA" id="ARBA00022737"/>
    </source>
</evidence>
<evidence type="ECO:0000259" key="14">
    <source>
        <dbReference type="PROSITE" id="PS50929"/>
    </source>
</evidence>
<evidence type="ECO:0000313" key="15">
    <source>
        <dbReference type="EMBL" id="THG99176.1"/>
    </source>
</evidence>
<feature type="compositionally biased region" description="Basic and acidic residues" evidence="11">
    <location>
        <begin position="25"/>
        <end position="45"/>
    </location>
</feature>
<dbReference type="GO" id="GO:0005886">
    <property type="term" value="C:plasma membrane"/>
    <property type="evidence" value="ECO:0007669"/>
    <property type="project" value="UniProtKB-SubCell"/>
</dbReference>
<comment type="subcellular location">
    <subcellularLocation>
        <location evidence="1">Cell membrane</location>
        <topology evidence="1">Multi-pass membrane protein</topology>
    </subcellularLocation>
</comment>
<evidence type="ECO:0000256" key="10">
    <source>
        <dbReference type="ARBA" id="ARBA00023180"/>
    </source>
</evidence>
<evidence type="ECO:0000256" key="3">
    <source>
        <dbReference type="ARBA" id="ARBA00022448"/>
    </source>
</evidence>
<evidence type="ECO:0000256" key="4">
    <source>
        <dbReference type="ARBA" id="ARBA00022692"/>
    </source>
</evidence>
<evidence type="ECO:0000256" key="7">
    <source>
        <dbReference type="ARBA" id="ARBA00022840"/>
    </source>
</evidence>
<comment type="similarity">
    <text evidence="2">Belongs to the ABC transporter superfamily. ABCB family. Multidrug resistance exporter (TC 3.A.1.201) subfamily.</text>
</comment>
<evidence type="ECO:0000256" key="12">
    <source>
        <dbReference type="SAM" id="Phobius"/>
    </source>
</evidence>
<feature type="transmembrane region" description="Helical" evidence="12">
    <location>
        <begin position="285"/>
        <end position="303"/>
    </location>
</feature>
<feature type="transmembrane region" description="Helical" evidence="12">
    <location>
        <begin position="912"/>
        <end position="932"/>
    </location>
</feature>
<dbReference type="Gene3D" id="3.40.50.300">
    <property type="entry name" value="P-loop containing nucleotide triphosphate hydrolases"/>
    <property type="match status" value="2"/>
</dbReference>
<keyword evidence="10" id="KW-0325">Glycoprotein</keyword>
<keyword evidence="5" id="KW-0677">Repeat</keyword>
<dbReference type="InterPro" id="IPR011527">
    <property type="entry name" value="ABC1_TM_dom"/>
</dbReference>
<sequence>MSSKVDAGFEIKDPDPEILPVLPSSHRDGGIRREIDSNDNCDEKPTISAPELKPVPFMSLFRFATKLEVALNAVGLVAAAASGSALPLMSLLFGNLVQAFVTFGTVLALAQMGDTNAQEELPIAAARFRHVSALDASYLVYMGLGSFVCTFLYMYTWSYTGEVNAMRLRERYLEAILRQDIAYFDNVGAGEVTTRIRTDTHLVQQGTSEKVALSASFVSSFFTGMILAYIRSWRISLKYSAAAGSIAEEVISTVRTAHAFGTQETLADVYDGPIDKSRAISLKSAIWQGGGMAVLLFVIYSGYALAFSFGTTLINKGEITPGAVVNVFDAILVGSFSLALLAPELQAITHAQGAAAKLYETIDRVPIIDSYSEAGLKPDTCVGEITLEDIQFNYPSRPDVPILNHLSITFPAGTTVALVGASGSGKSTVISLVERFYDPLAGAIKLDGIDLRELNIRWLRSQIGLVSQEPTLFSTTVKDNVAYGLIGTKWEQASDDKKMTLIKEACVKANADTFISKLPLGYDSLVGERGLQLSGGQKQRIAIARAIVSDPRILLLDEATSALDTQSEDVVQDALDKAAAGRTTITIAHRLSTIKDADCIYVMGDGQVLESGTHRQLLLDETGPYSLLVEAQKLRETDTEQADTMETTDSIRNPEDIASEGFADEPKGETPPGCIPTNHPLGSKLRPRWEDSSLKPQYSLPYLFKRMGAINRDNWLRYLIGGVAACLNGAVYPAFGIVFGNSINSFSEPDPRQRRHDGDRNALCFRAILRQDIAFFDKDENSAGALTSSLSDKPEKIEVLAGAMLGAIIQGTATLVVGLAIGLGFGWKLGLVAVACIPFLISAGYIRLRIVVLKDQKNKKSHDSSAQLACEAAGAIRTVASLTRERDCLTTYSKSLGEPVKNSIRTALWSNLLFALSQCMVFYVIALIFWYGSRLVASQEYTPFQFFVVLMSTTFAAIQIGNGLMYVPDMSSATAAASDIIDLLDSKPEIDAQSKSGRIPENLRGRVRFENVQFCYPTRPGVRVLRKLDLTVEPGTYVALVGESGCGKSTIIQLIERFYDPSDGSIYLDEQPISELTVSEFRKHISLVSQEPTLYAGTIRFNVLLGAAKPSWQVTQEEIEEACRNANILDFINSLPDGFETQVGGKGSQLSGGQKQRIAIARALIRNPKVLLLDEATSALDSTSEKVVQSALDQAAKGRTTIAIAHRLSTTQNADRM</sequence>
<dbReference type="FunFam" id="3.40.50.300:FF:000066">
    <property type="entry name" value="ABC transporter B family member 1"/>
    <property type="match status" value="1"/>
</dbReference>
<dbReference type="InterPro" id="IPR036640">
    <property type="entry name" value="ABC1_TM_sf"/>
</dbReference>
<keyword evidence="8 12" id="KW-1133">Transmembrane helix</keyword>
<dbReference type="Pfam" id="PF00664">
    <property type="entry name" value="ABC_membrane"/>
    <property type="match status" value="3"/>
</dbReference>
<evidence type="ECO:0000256" key="11">
    <source>
        <dbReference type="SAM" id="MobiDB-lite"/>
    </source>
</evidence>
<keyword evidence="6" id="KW-0547">Nucleotide-binding</keyword>
<keyword evidence="3" id="KW-0813">Transport</keyword>
<dbReference type="Pfam" id="PF00005">
    <property type="entry name" value="ABC_tran"/>
    <property type="match status" value="2"/>
</dbReference>
<dbReference type="Gene3D" id="1.20.1560.10">
    <property type="entry name" value="ABC transporter type 1, transmembrane domain"/>
    <property type="match status" value="3"/>
</dbReference>
<feature type="region of interest" description="Disordered" evidence="11">
    <location>
        <begin position="1"/>
        <end position="47"/>
    </location>
</feature>
<keyword evidence="16" id="KW-1185">Reference proteome</keyword>
<dbReference type="PROSITE" id="PS50893">
    <property type="entry name" value="ABC_TRANSPORTER_2"/>
    <property type="match status" value="2"/>
</dbReference>
<dbReference type="GO" id="GO:0005524">
    <property type="term" value="F:ATP binding"/>
    <property type="evidence" value="ECO:0007669"/>
    <property type="project" value="UniProtKB-KW"/>
</dbReference>
<dbReference type="AlphaFoldDB" id="A0A4S4KM57"/>
<feature type="domain" description="ABC transmembrane type-1" evidence="14">
    <location>
        <begin position="73"/>
        <end position="350"/>
    </location>
</feature>
<dbReference type="PROSITE" id="PS00211">
    <property type="entry name" value="ABC_TRANSPORTER_1"/>
    <property type="match status" value="2"/>
</dbReference>
<dbReference type="PANTHER" id="PTHR24222">
    <property type="entry name" value="ABC TRANSPORTER B FAMILY"/>
    <property type="match status" value="1"/>
</dbReference>
<dbReference type="CDD" id="cd03249">
    <property type="entry name" value="ABC_MTABC3_MDL1_MDL2"/>
    <property type="match status" value="2"/>
</dbReference>
<keyword evidence="4 12" id="KW-0812">Transmembrane</keyword>
<dbReference type="SMART" id="SM00382">
    <property type="entry name" value="AAA"/>
    <property type="match status" value="2"/>
</dbReference>
<dbReference type="GO" id="GO:0016887">
    <property type="term" value="F:ATP hydrolysis activity"/>
    <property type="evidence" value="ECO:0007669"/>
    <property type="project" value="InterPro"/>
</dbReference>
<feature type="region of interest" description="Disordered" evidence="11">
    <location>
        <begin position="658"/>
        <end position="681"/>
    </location>
</feature>
<evidence type="ECO:0000313" key="16">
    <source>
        <dbReference type="Proteomes" id="UP000309038"/>
    </source>
</evidence>
<evidence type="ECO:0000256" key="8">
    <source>
        <dbReference type="ARBA" id="ARBA00022989"/>
    </source>
</evidence>
<feature type="transmembrane region" description="Helical" evidence="12">
    <location>
        <begin position="131"/>
        <end position="155"/>
    </location>
</feature>
<feature type="transmembrane region" description="Helical" evidence="12">
    <location>
        <begin position="211"/>
        <end position="230"/>
    </location>
</feature>
<keyword evidence="9 12" id="KW-0472">Membrane</keyword>
<dbReference type="InterPro" id="IPR027417">
    <property type="entry name" value="P-loop_NTPase"/>
</dbReference>
<dbReference type="InterPro" id="IPR017871">
    <property type="entry name" value="ABC_transporter-like_CS"/>
</dbReference>
<dbReference type="EMBL" id="SGPJ01000089">
    <property type="protein sequence ID" value="THG99176.1"/>
    <property type="molecule type" value="Genomic_DNA"/>
</dbReference>
<dbReference type="Proteomes" id="UP000309038">
    <property type="component" value="Unassembled WGS sequence"/>
</dbReference>
<protein>
    <submittedName>
        <fullName evidence="15">Uncharacterized protein</fullName>
    </submittedName>
</protein>
<dbReference type="SUPFAM" id="SSF52540">
    <property type="entry name" value="P-loop containing nucleoside triphosphate hydrolases"/>
    <property type="match status" value="2"/>
</dbReference>
<gene>
    <name evidence="15" type="ORF">EW026_g3109</name>
</gene>
<feature type="transmembrane region" description="Helical" evidence="12">
    <location>
        <begin position="944"/>
        <end position="967"/>
    </location>
</feature>
<dbReference type="PROSITE" id="PS50929">
    <property type="entry name" value="ABC_TM1F"/>
    <property type="match status" value="2"/>
</dbReference>
<evidence type="ECO:0000256" key="1">
    <source>
        <dbReference type="ARBA" id="ARBA00004651"/>
    </source>
</evidence>
<dbReference type="CDD" id="cd18578">
    <property type="entry name" value="ABC_6TM_Pgp_ABCB1_D2_like"/>
    <property type="match status" value="1"/>
</dbReference>
<evidence type="ECO:0000256" key="6">
    <source>
        <dbReference type="ARBA" id="ARBA00022741"/>
    </source>
</evidence>
<evidence type="ECO:0000256" key="2">
    <source>
        <dbReference type="ARBA" id="ARBA00007577"/>
    </source>
</evidence>
<keyword evidence="7" id="KW-0067">ATP-binding</keyword>
<feature type="transmembrane region" description="Helical" evidence="12">
    <location>
        <begin position="67"/>
        <end position="86"/>
    </location>
</feature>
<feature type="transmembrane region" description="Helical" evidence="12">
    <location>
        <begin position="829"/>
        <end position="848"/>
    </location>
</feature>
<dbReference type="InterPro" id="IPR003439">
    <property type="entry name" value="ABC_transporter-like_ATP-bd"/>
</dbReference>
<accession>A0A4S4KM57</accession>
<dbReference type="InterPro" id="IPR039421">
    <property type="entry name" value="Type_1_exporter"/>
</dbReference>
<dbReference type="PANTHER" id="PTHR24222:SF76">
    <property type="entry name" value="MYCOBACTIN IMPORT ATP-BINDING_PERMEASE PROTEIN IRTB"/>
    <property type="match status" value="1"/>
</dbReference>